<dbReference type="EMBL" id="BFAG01000007">
    <property type="protein sequence ID" value="GBF06054.1"/>
    <property type="molecule type" value="Genomic_DNA"/>
</dbReference>
<organism evidence="3 4">
    <name type="scientific">Deinococcus aerius</name>
    <dbReference type="NCBI Taxonomy" id="200253"/>
    <lineage>
        <taxon>Bacteria</taxon>
        <taxon>Thermotogati</taxon>
        <taxon>Deinococcota</taxon>
        <taxon>Deinococci</taxon>
        <taxon>Deinococcales</taxon>
        <taxon>Deinococcaceae</taxon>
        <taxon>Deinococcus</taxon>
    </lineage>
</organism>
<keyword evidence="2" id="KW-0732">Signal</keyword>
<feature type="signal peptide" evidence="2">
    <location>
        <begin position="1"/>
        <end position="29"/>
    </location>
</feature>
<feature type="region of interest" description="Disordered" evidence="1">
    <location>
        <begin position="318"/>
        <end position="374"/>
    </location>
</feature>
<feature type="compositionally biased region" description="Low complexity" evidence="1">
    <location>
        <begin position="347"/>
        <end position="365"/>
    </location>
</feature>
<proteinExistence type="predicted"/>
<evidence type="ECO:0000256" key="1">
    <source>
        <dbReference type="SAM" id="MobiDB-lite"/>
    </source>
</evidence>
<accession>A0A2I9CVR8</accession>
<keyword evidence="4" id="KW-1185">Reference proteome</keyword>
<sequence>MNRTTATPRTLTRLVLPALLIALPGGAASAGGVPASLVGQWFNGAQLPDEAYSTPSLAGANSARFVFAKDGTYQFTRFVKTHIPGYAPMSTLLIACESLDVTTERGTFRVQGNKITLTPSSLKTITGLSPAALNPGCKRFAGVASTKKPGPPESDVWRVAGTKLTFGSGQDASTWVRRTPAPPPAASGTLPTELRGEWHSGAVSPVEYYNVATGKWAEASGTSIILKLNANLTYERTGLLVVTTYGCTSKLLVQEKGKVAVNGAALTFTPTTSSSTGYTCSPSKVSSAKNNVRPYTGRALVKVEASGQHVLSLASGSGQTLFNRPLGTPPESAPGTGRGTVTPPAPGASGSPTPSHSTPNSPSGTVASPTPAKWTASGTWDAVITVNDQTYRVQFKLQDDSPRILGYGDEPVEYANGNSETGALDIGLEVGGRTMELKVQGRFDGDRYRGQVRWTNYEGDDLGRGTLTMTRR</sequence>
<name>A0A2I9CVR8_9DEIO</name>
<evidence type="ECO:0000313" key="3">
    <source>
        <dbReference type="EMBL" id="GBF06054.1"/>
    </source>
</evidence>
<comment type="caution">
    <text evidence="3">The sequence shown here is derived from an EMBL/GenBank/DDBJ whole genome shotgun (WGS) entry which is preliminary data.</text>
</comment>
<protein>
    <submittedName>
        <fullName evidence="3">Uncharacterized protein</fullName>
    </submittedName>
</protein>
<evidence type="ECO:0000313" key="4">
    <source>
        <dbReference type="Proteomes" id="UP000236569"/>
    </source>
</evidence>
<gene>
    <name evidence="3" type="ORF">DAERI_070052</name>
</gene>
<dbReference type="RefSeq" id="WP_103129463.1">
    <property type="nucleotide sequence ID" value="NZ_BFAG01000007.1"/>
</dbReference>
<reference evidence="4" key="1">
    <citation type="submission" date="2018-01" db="EMBL/GenBank/DDBJ databases">
        <title>Draft Genome Sequence of the Radioresistant Bacterium Deinococcus aerius TR0125, Isolated from the Higher Atmosphere above Japan.</title>
        <authorList>
            <person name="Satoh K."/>
            <person name="Arai H."/>
            <person name="Sanzen T."/>
            <person name="Kawaguchi Y."/>
            <person name="Hayashi H."/>
            <person name="Yokobori S."/>
            <person name="Yamagishi A."/>
            <person name="Oono Y."/>
            <person name="Narumi I."/>
        </authorList>
    </citation>
    <scope>NUCLEOTIDE SEQUENCE [LARGE SCALE GENOMIC DNA]</scope>
    <source>
        <strain evidence="4">TR0125</strain>
    </source>
</reference>
<feature type="region of interest" description="Disordered" evidence="1">
    <location>
        <begin position="171"/>
        <end position="191"/>
    </location>
</feature>
<evidence type="ECO:0000256" key="2">
    <source>
        <dbReference type="SAM" id="SignalP"/>
    </source>
</evidence>
<dbReference type="AlphaFoldDB" id="A0A2I9CVR8"/>
<feature type="chain" id="PRO_5014470842" evidence="2">
    <location>
        <begin position="30"/>
        <end position="472"/>
    </location>
</feature>
<dbReference type="OrthoDB" id="59051at2"/>
<dbReference type="Proteomes" id="UP000236569">
    <property type="component" value="Unassembled WGS sequence"/>
</dbReference>